<evidence type="ECO:0000256" key="5">
    <source>
        <dbReference type="ARBA" id="ARBA00023002"/>
    </source>
</evidence>
<evidence type="ECO:0000256" key="3">
    <source>
        <dbReference type="ARBA" id="ARBA00022617"/>
    </source>
</evidence>
<name>A0A7W6D3Z1_9HYPH</name>
<dbReference type="SUPFAM" id="SSF54909">
    <property type="entry name" value="Dimeric alpha+beta barrel"/>
    <property type="match status" value="1"/>
</dbReference>
<dbReference type="InterPro" id="IPR011008">
    <property type="entry name" value="Dimeric_a/b-barrel"/>
</dbReference>
<evidence type="ECO:0000256" key="7">
    <source>
        <dbReference type="SAM" id="MobiDB-lite"/>
    </source>
</evidence>
<dbReference type="PANTHER" id="PTHR30521">
    <property type="entry name" value="DEFERROCHELATASE/PEROXIDASE"/>
    <property type="match status" value="1"/>
</dbReference>
<dbReference type="GO" id="GO:0020037">
    <property type="term" value="F:heme binding"/>
    <property type="evidence" value="ECO:0007669"/>
    <property type="project" value="InterPro"/>
</dbReference>
<dbReference type="AlphaFoldDB" id="A0A7W6D3Z1"/>
<evidence type="ECO:0000256" key="6">
    <source>
        <dbReference type="ARBA" id="ARBA00023004"/>
    </source>
</evidence>
<keyword evidence="6" id="KW-0408">Iron</keyword>
<proteinExistence type="predicted"/>
<evidence type="ECO:0000256" key="1">
    <source>
        <dbReference type="ARBA" id="ARBA00001970"/>
    </source>
</evidence>
<keyword evidence="3" id="KW-0349">Heme</keyword>
<protein>
    <submittedName>
        <fullName evidence="8">Deferrochelatase/peroxidase EfeB</fullName>
    </submittedName>
</protein>
<dbReference type="GO" id="GO:0005829">
    <property type="term" value="C:cytosol"/>
    <property type="evidence" value="ECO:0007669"/>
    <property type="project" value="TreeGrafter"/>
</dbReference>
<keyword evidence="4" id="KW-0479">Metal-binding</keyword>
<evidence type="ECO:0000256" key="2">
    <source>
        <dbReference type="ARBA" id="ARBA00022559"/>
    </source>
</evidence>
<dbReference type="GO" id="GO:0004601">
    <property type="term" value="F:peroxidase activity"/>
    <property type="evidence" value="ECO:0007669"/>
    <property type="project" value="UniProtKB-KW"/>
</dbReference>
<dbReference type="PROSITE" id="PS51404">
    <property type="entry name" value="DYP_PEROXIDASE"/>
    <property type="match status" value="1"/>
</dbReference>
<keyword evidence="9" id="KW-1185">Reference proteome</keyword>
<dbReference type="Proteomes" id="UP000528964">
    <property type="component" value="Unassembled WGS sequence"/>
</dbReference>
<evidence type="ECO:0000313" key="9">
    <source>
        <dbReference type="Proteomes" id="UP000528964"/>
    </source>
</evidence>
<gene>
    <name evidence="8" type="ORF">GGR24_002347</name>
</gene>
<dbReference type="InterPro" id="IPR006314">
    <property type="entry name" value="Dyp_peroxidase"/>
</dbReference>
<keyword evidence="5" id="KW-0560">Oxidoreductase</keyword>
<feature type="region of interest" description="Disordered" evidence="7">
    <location>
        <begin position="155"/>
        <end position="174"/>
    </location>
</feature>
<comment type="cofactor">
    <cofactor evidence="1">
        <name>heme b</name>
        <dbReference type="ChEBI" id="CHEBI:60344"/>
    </cofactor>
</comment>
<accession>A0A7W6D3Z1</accession>
<reference evidence="8 9" key="1">
    <citation type="submission" date="2020-08" db="EMBL/GenBank/DDBJ databases">
        <title>Genomic Encyclopedia of Type Strains, Phase IV (KMG-IV): sequencing the most valuable type-strain genomes for metagenomic binning, comparative biology and taxonomic classification.</title>
        <authorList>
            <person name="Goeker M."/>
        </authorList>
    </citation>
    <scope>NUCLEOTIDE SEQUENCE [LARGE SCALE GENOMIC DNA]</scope>
    <source>
        <strain evidence="8 9">DSM 25481</strain>
    </source>
</reference>
<dbReference type="EMBL" id="JACIDR010000003">
    <property type="protein sequence ID" value="MBB3973677.1"/>
    <property type="molecule type" value="Genomic_DNA"/>
</dbReference>
<dbReference type="GO" id="GO:0046872">
    <property type="term" value="F:metal ion binding"/>
    <property type="evidence" value="ECO:0007669"/>
    <property type="project" value="UniProtKB-KW"/>
</dbReference>
<comment type="caution">
    <text evidence="8">The sequence shown here is derived from an EMBL/GenBank/DDBJ whole genome shotgun (WGS) entry which is preliminary data.</text>
</comment>
<evidence type="ECO:0000313" key="8">
    <source>
        <dbReference type="EMBL" id="MBB3973677.1"/>
    </source>
</evidence>
<dbReference type="PANTHER" id="PTHR30521:SF4">
    <property type="entry name" value="DEFERROCHELATASE"/>
    <property type="match status" value="1"/>
</dbReference>
<evidence type="ECO:0000256" key="4">
    <source>
        <dbReference type="ARBA" id="ARBA00022723"/>
    </source>
</evidence>
<sequence length="376" mass="40698">MTARRARLDDPDPATFDDCFQEPSRIHGMLLIAADDDDVVKEEAERWETLLSFGGIKVVGREIGFAYLNADGEGIEHFGYMDGRSQPLMLTQDVVADAHKDGVPPKPGGGFDWIWDPQFKLDQALTPDPGGAHEGVSCGSYFVFRKLEQDVRRFKDQESETSPGSLADVLGLPVPGDPLEDERERAGAMVVGRYEDGTPFAAPHVPAKGSPPAAKAINNFDFSGDPQGALCPFRAHIRKSNPRGDSLRLGATLDEERSHIMARRGITYGLRDQDPATKAFRDRPSGGVGLLFMAHMADIASQFEFTQAAWVNNGGFVDPSAGLDPVIGQGVNGPGQTDWPDGYGAPNAGQMDFALCVHLKGGEYFFAPSKSFLTTL</sequence>
<keyword evidence="2 8" id="KW-0575">Peroxidase</keyword>
<organism evidence="8 9">
    <name type="scientific">Hansschlegelia beijingensis</name>
    <dbReference type="NCBI Taxonomy" id="1133344"/>
    <lineage>
        <taxon>Bacteria</taxon>
        <taxon>Pseudomonadati</taxon>
        <taxon>Pseudomonadota</taxon>
        <taxon>Alphaproteobacteria</taxon>
        <taxon>Hyphomicrobiales</taxon>
        <taxon>Methylopilaceae</taxon>
        <taxon>Hansschlegelia</taxon>
    </lineage>
</organism>